<feature type="chain" id="PRO_5046505316" description="Periplasmic heavy metal sensor" evidence="1">
    <location>
        <begin position="24"/>
        <end position="150"/>
    </location>
</feature>
<dbReference type="Proteomes" id="UP001200470">
    <property type="component" value="Unassembled WGS sequence"/>
</dbReference>
<feature type="signal peptide" evidence="1">
    <location>
        <begin position="1"/>
        <end position="23"/>
    </location>
</feature>
<evidence type="ECO:0000256" key="1">
    <source>
        <dbReference type="SAM" id="SignalP"/>
    </source>
</evidence>
<keyword evidence="1" id="KW-0732">Signal</keyword>
<evidence type="ECO:0008006" key="4">
    <source>
        <dbReference type="Google" id="ProtNLM"/>
    </source>
</evidence>
<proteinExistence type="predicted"/>
<gene>
    <name evidence="2" type="ORF">I6E12_11720</name>
</gene>
<accession>A0ABS9CI55</accession>
<dbReference type="EMBL" id="JADYTN010000037">
    <property type="protein sequence ID" value="MCF2564763.1"/>
    <property type="molecule type" value="Genomic_DNA"/>
</dbReference>
<name>A0ABS9CI55_9BACT</name>
<protein>
    <recommendedName>
        <fullName evidence="4">Periplasmic heavy metal sensor</fullName>
    </recommendedName>
</protein>
<keyword evidence="3" id="KW-1185">Reference proteome</keyword>
<evidence type="ECO:0000313" key="3">
    <source>
        <dbReference type="Proteomes" id="UP001200470"/>
    </source>
</evidence>
<reference evidence="2 3" key="1">
    <citation type="submission" date="2020-12" db="EMBL/GenBank/DDBJ databases">
        <title>Whole genome sequences of gut porcine anaerobes.</title>
        <authorList>
            <person name="Kubasova T."/>
            <person name="Jahodarova E."/>
            <person name="Rychlik I."/>
        </authorList>
    </citation>
    <scope>NUCLEOTIDE SEQUENCE [LARGE SCALE GENOMIC DNA]</scope>
    <source>
        <strain evidence="2 3">An925</strain>
    </source>
</reference>
<dbReference type="RefSeq" id="WP_301638637.1">
    <property type="nucleotide sequence ID" value="NZ_JADYTN010000037.1"/>
</dbReference>
<comment type="caution">
    <text evidence="2">The sequence shown here is derived from an EMBL/GenBank/DDBJ whole genome shotgun (WGS) entry which is preliminary data.</text>
</comment>
<sequence>MKTKFYTILLMIVMAMMTSVAWAQNNQKFSPKQFDAELTAYVIKKAHLTPQEADRLIPLMKQMHSRQRTVFVRIRKAHKTLREHPNDNEACRKALIERDKLNIELKTIEQKFHNKMMRVVPASKVLAAVEAEDRFFRHAMKQWKNRPPKK</sequence>
<evidence type="ECO:0000313" key="2">
    <source>
        <dbReference type="EMBL" id="MCF2564763.1"/>
    </source>
</evidence>
<organism evidence="2 3">
    <name type="scientific">Xylanibacter brevis</name>
    <dbReference type="NCBI Taxonomy" id="83231"/>
    <lineage>
        <taxon>Bacteria</taxon>
        <taxon>Pseudomonadati</taxon>
        <taxon>Bacteroidota</taxon>
        <taxon>Bacteroidia</taxon>
        <taxon>Bacteroidales</taxon>
        <taxon>Prevotellaceae</taxon>
        <taxon>Xylanibacter</taxon>
    </lineage>
</organism>